<protein>
    <submittedName>
        <fullName evidence="2">Uncharacterized protein</fullName>
    </submittedName>
</protein>
<reference evidence="3" key="2">
    <citation type="submission" date="2015-01" db="EMBL/GenBank/DDBJ databases">
        <title>Evolutionary Origins and Diversification of the Mycorrhizal Mutualists.</title>
        <authorList>
            <consortium name="DOE Joint Genome Institute"/>
            <consortium name="Mycorrhizal Genomics Consortium"/>
            <person name="Kohler A."/>
            <person name="Kuo A."/>
            <person name="Nagy L.G."/>
            <person name="Floudas D."/>
            <person name="Copeland A."/>
            <person name="Barry K.W."/>
            <person name="Cichocki N."/>
            <person name="Veneault-Fourrey C."/>
            <person name="LaButti K."/>
            <person name="Lindquist E.A."/>
            <person name="Lipzen A."/>
            <person name="Lundell T."/>
            <person name="Morin E."/>
            <person name="Murat C."/>
            <person name="Riley R."/>
            <person name="Ohm R."/>
            <person name="Sun H."/>
            <person name="Tunlid A."/>
            <person name="Henrissat B."/>
            <person name="Grigoriev I.V."/>
            <person name="Hibbett D.S."/>
            <person name="Martin F."/>
        </authorList>
    </citation>
    <scope>NUCLEOTIDE SEQUENCE [LARGE SCALE GENOMIC DNA]</scope>
    <source>
        <strain evidence="3">LaAM-08-1</strain>
    </source>
</reference>
<keyword evidence="3" id="KW-1185">Reference proteome</keyword>
<evidence type="ECO:0000313" key="2">
    <source>
        <dbReference type="EMBL" id="KIK02990.1"/>
    </source>
</evidence>
<sequence length="121" mass="13206">MDLCPQIVMSLPPAFRRVDCFHHCRPPFVSDAFSGRRSISLLSPLQPMKLVPTSKLGRRFQIPVSLDLPLNMNDGRVSSLAHSSTGSIITPDPTFCLDPTHRKPPSLEGLIESTAPNGSIS</sequence>
<reference evidence="2 3" key="1">
    <citation type="submission" date="2014-04" db="EMBL/GenBank/DDBJ databases">
        <authorList>
            <consortium name="DOE Joint Genome Institute"/>
            <person name="Kuo A."/>
            <person name="Kohler A."/>
            <person name="Nagy L.G."/>
            <person name="Floudas D."/>
            <person name="Copeland A."/>
            <person name="Barry K.W."/>
            <person name="Cichocki N."/>
            <person name="Veneault-Fourrey C."/>
            <person name="LaButti K."/>
            <person name="Lindquist E.A."/>
            <person name="Lipzen A."/>
            <person name="Lundell T."/>
            <person name="Morin E."/>
            <person name="Murat C."/>
            <person name="Sun H."/>
            <person name="Tunlid A."/>
            <person name="Henrissat B."/>
            <person name="Grigoriev I.V."/>
            <person name="Hibbett D.S."/>
            <person name="Martin F."/>
            <person name="Nordberg H.P."/>
            <person name="Cantor M.N."/>
            <person name="Hua S.X."/>
        </authorList>
    </citation>
    <scope>NUCLEOTIDE SEQUENCE [LARGE SCALE GENOMIC DNA]</scope>
    <source>
        <strain evidence="2 3">LaAM-08-1</strain>
    </source>
</reference>
<dbReference type="Proteomes" id="UP000054477">
    <property type="component" value="Unassembled WGS sequence"/>
</dbReference>
<organism evidence="2 3">
    <name type="scientific">Laccaria amethystina LaAM-08-1</name>
    <dbReference type="NCBI Taxonomy" id="1095629"/>
    <lineage>
        <taxon>Eukaryota</taxon>
        <taxon>Fungi</taxon>
        <taxon>Dikarya</taxon>
        <taxon>Basidiomycota</taxon>
        <taxon>Agaricomycotina</taxon>
        <taxon>Agaricomycetes</taxon>
        <taxon>Agaricomycetidae</taxon>
        <taxon>Agaricales</taxon>
        <taxon>Agaricineae</taxon>
        <taxon>Hydnangiaceae</taxon>
        <taxon>Laccaria</taxon>
    </lineage>
</organism>
<dbReference type="EMBL" id="KN838585">
    <property type="protein sequence ID" value="KIK02990.1"/>
    <property type="molecule type" value="Genomic_DNA"/>
</dbReference>
<feature type="region of interest" description="Disordered" evidence="1">
    <location>
        <begin position="101"/>
        <end position="121"/>
    </location>
</feature>
<dbReference type="HOGENOM" id="CLU_2038456_0_0_1"/>
<evidence type="ECO:0000313" key="3">
    <source>
        <dbReference type="Proteomes" id="UP000054477"/>
    </source>
</evidence>
<name>A0A0C9WUR3_9AGAR</name>
<gene>
    <name evidence="2" type="ORF">K443DRAFT_503219</name>
</gene>
<dbReference type="AlphaFoldDB" id="A0A0C9WUR3"/>
<accession>A0A0C9WUR3</accession>
<proteinExistence type="predicted"/>
<evidence type="ECO:0000256" key="1">
    <source>
        <dbReference type="SAM" id="MobiDB-lite"/>
    </source>
</evidence>